<evidence type="ECO:0000256" key="1">
    <source>
        <dbReference type="SAM" id="MobiDB-lite"/>
    </source>
</evidence>
<feature type="compositionally biased region" description="Polar residues" evidence="1">
    <location>
        <begin position="463"/>
        <end position="476"/>
    </location>
</feature>
<feature type="region of interest" description="Disordered" evidence="1">
    <location>
        <begin position="272"/>
        <end position="331"/>
    </location>
</feature>
<dbReference type="Proteomes" id="UP000019487">
    <property type="component" value="Unassembled WGS sequence"/>
</dbReference>
<protein>
    <recommendedName>
        <fullName evidence="2">Myb-like DNA-binding domain-containing protein</fullName>
    </recommendedName>
</protein>
<evidence type="ECO:0000313" key="4">
    <source>
        <dbReference type="Proteomes" id="UP000019487"/>
    </source>
</evidence>
<gene>
    <name evidence="3" type="ORF">SBOR_8171</name>
</gene>
<feature type="compositionally biased region" description="Polar residues" evidence="1">
    <location>
        <begin position="282"/>
        <end position="291"/>
    </location>
</feature>
<feature type="region of interest" description="Disordered" evidence="1">
    <location>
        <begin position="429"/>
        <end position="531"/>
    </location>
</feature>
<feature type="region of interest" description="Disordered" evidence="1">
    <location>
        <begin position="75"/>
        <end position="126"/>
    </location>
</feature>
<feature type="compositionally biased region" description="Polar residues" evidence="1">
    <location>
        <begin position="301"/>
        <end position="330"/>
    </location>
</feature>
<feature type="compositionally biased region" description="Basic residues" evidence="1">
    <location>
        <begin position="433"/>
        <end position="445"/>
    </location>
</feature>
<dbReference type="AlphaFoldDB" id="W9C6U3"/>
<proteinExistence type="predicted"/>
<sequence>MSTSTTSSLSDNEKLMIAVLSQSAHGNQILVINYRDLAKSLGLPSARSARDRWTRLTTKIRTGTFTFEDLSITTRGGAGNKNPKRTKMEEEVDVNNGGLDESASPAKKAKSGTKGSTEGYSSEGGIDEAVNTHGEDKMFMNTGPVHNAMARNDDTKLLLAIFHQWKPFRIDMSKLGEDLNIRAGAASMRWVRFKARVNAGTAPAPTDRELFIAVLRQFERLPRLDMNRLGAELGINSRAAAMRWAIFKARFGIRNRVQTAVDQALLGEATKAGSVNGVPGNDTETSKQTVVDQWPLAETSKVGTDNSGSDSDTETSKQPTNGGKNKTPWQYTGWLSPPSQIIKLQKIYNNASKSQPYRESDDEKLLIAVLSQWDPLPAVDNGKLGATLGIKPGTAAEEMKVEEAITAVDNAAQHTIVEGNSSVGQAAAVINKPAKKGKKRGRKPLSVKEELDEPCAQRKKINKSITMSLNATTSKPGPSRGSKANKDKGGFDGDEAVKQEHSGPFEDGIEWLQLGEQGDGLHGLQFSGDKA</sequence>
<accession>W9C6U3</accession>
<evidence type="ECO:0000313" key="3">
    <source>
        <dbReference type="EMBL" id="ESZ91448.1"/>
    </source>
</evidence>
<name>W9C6U3_SCLBF</name>
<dbReference type="InterPro" id="IPR054505">
    <property type="entry name" value="Myb_DNA-bind_8"/>
</dbReference>
<feature type="domain" description="Myb-like DNA-binding" evidence="2">
    <location>
        <begin position="153"/>
        <end position="196"/>
    </location>
</feature>
<dbReference type="Pfam" id="PF22980">
    <property type="entry name" value="Myb_DNA-bind_8"/>
    <property type="match status" value="2"/>
</dbReference>
<keyword evidence="4" id="KW-1185">Reference proteome</keyword>
<feature type="domain" description="Myb-like DNA-binding" evidence="2">
    <location>
        <begin position="10"/>
        <end position="59"/>
    </location>
</feature>
<feature type="compositionally biased region" description="Basic and acidic residues" evidence="1">
    <location>
        <begin position="484"/>
        <end position="504"/>
    </location>
</feature>
<dbReference type="HOGENOM" id="CLU_513044_0_0_1"/>
<organism evidence="3 4">
    <name type="scientific">Sclerotinia borealis (strain F-4128)</name>
    <dbReference type="NCBI Taxonomy" id="1432307"/>
    <lineage>
        <taxon>Eukaryota</taxon>
        <taxon>Fungi</taxon>
        <taxon>Dikarya</taxon>
        <taxon>Ascomycota</taxon>
        <taxon>Pezizomycotina</taxon>
        <taxon>Leotiomycetes</taxon>
        <taxon>Helotiales</taxon>
        <taxon>Sclerotiniaceae</taxon>
        <taxon>Sclerotinia</taxon>
    </lineage>
</organism>
<dbReference type="EMBL" id="AYSA01000497">
    <property type="protein sequence ID" value="ESZ91448.1"/>
    <property type="molecule type" value="Genomic_DNA"/>
</dbReference>
<comment type="caution">
    <text evidence="3">The sequence shown here is derived from an EMBL/GenBank/DDBJ whole genome shotgun (WGS) entry which is preliminary data.</text>
</comment>
<reference evidence="3 4" key="1">
    <citation type="journal article" date="2014" name="Genome Announc.">
        <title>Draft genome sequence of Sclerotinia borealis, a psychrophilic plant pathogenic fungus.</title>
        <authorList>
            <person name="Mardanov A.V."/>
            <person name="Beletsky A.V."/>
            <person name="Kadnikov V.V."/>
            <person name="Ignatov A.N."/>
            <person name="Ravin N.V."/>
        </authorList>
    </citation>
    <scope>NUCLEOTIDE SEQUENCE [LARGE SCALE GENOMIC DNA]</scope>
    <source>
        <strain evidence="4">F-4157</strain>
    </source>
</reference>
<evidence type="ECO:0000259" key="2">
    <source>
        <dbReference type="Pfam" id="PF22980"/>
    </source>
</evidence>
<dbReference type="OrthoDB" id="3555028at2759"/>